<dbReference type="Gene3D" id="2.60.120.260">
    <property type="entry name" value="Galactose-binding domain-like"/>
    <property type="match status" value="1"/>
</dbReference>
<feature type="region of interest" description="Disordered" evidence="13">
    <location>
        <begin position="867"/>
        <end position="887"/>
    </location>
</feature>
<dbReference type="SUPFAM" id="SSF56112">
    <property type="entry name" value="Protein kinase-like (PK-like)"/>
    <property type="match status" value="1"/>
</dbReference>
<feature type="compositionally biased region" description="Polar residues" evidence="13">
    <location>
        <begin position="629"/>
        <end position="643"/>
    </location>
</feature>
<dbReference type="PROSITE" id="PS50022">
    <property type="entry name" value="FA58C_3"/>
    <property type="match status" value="1"/>
</dbReference>
<feature type="compositionally biased region" description="Low complexity" evidence="13">
    <location>
        <begin position="604"/>
        <end position="628"/>
    </location>
</feature>
<evidence type="ECO:0008006" key="19">
    <source>
        <dbReference type="Google" id="ProtNLM"/>
    </source>
</evidence>
<reference evidence="17 18" key="1">
    <citation type="journal article" date="2024" name="bioRxiv">
        <title>A reference genome for Trichogramma kaykai: A tiny desert-dwelling parasitoid wasp with competing sex-ratio distorters.</title>
        <authorList>
            <person name="Culotta J."/>
            <person name="Lindsey A.R."/>
        </authorList>
    </citation>
    <scope>NUCLEOTIDE SEQUENCE [LARGE SCALE GENOMIC DNA]</scope>
    <source>
        <strain evidence="17 18">KSX58</strain>
    </source>
</reference>
<dbReference type="PROSITE" id="PS50011">
    <property type="entry name" value="PROTEIN_KINASE_DOM"/>
    <property type="match status" value="1"/>
</dbReference>
<feature type="domain" description="Protein kinase" evidence="15">
    <location>
        <begin position="784"/>
        <end position="1135"/>
    </location>
</feature>
<keyword evidence="3 14" id="KW-0812">Transmembrane</keyword>
<name>A0ABD2WJC0_9HYME</name>
<dbReference type="InterPro" id="IPR008979">
    <property type="entry name" value="Galactose-bd-like_sf"/>
</dbReference>
<dbReference type="SMART" id="SM00219">
    <property type="entry name" value="TyrKc"/>
    <property type="match status" value="1"/>
</dbReference>
<dbReference type="GO" id="GO:0005886">
    <property type="term" value="C:plasma membrane"/>
    <property type="evidence" value="ECO:0007669"/>
    <property type="project" value="UniProtKB-SubCell"/>
</dbReference>
<sequence length="1144" mass="127367">MESGAIADSALNASSSYVANVGPRYARLRKETAGGGWCPKRQIEASVREWIQVDLGDWHLVTHVETQGRFDHGRGQEYSEEFTVEYWRPGFAAWRPYKLADGREVFAGNVDTSTVVTRELVPAVLATRMRVLPHSQHRRTVCMRIELKGCRYRGGVVSYTIPDSPVEELSDTWYDGARESGVLSGGLGRLVDGEYGLDNYRLEMAPGRGTGWLAWMRDSFSDDYVELDFYFDDLLTFDAVHLYTNNYFKRDVQVFARADIWFIDAGPAGAAETTDESSTSSTAASASTTTTRIVDVELPSEPDVSYTYIPDTNLENARNVSIALHGKRGRSCRFRLYFAARWIMISEVTFDSWSPRAREVTTEEAAAATTLESASASTGVAEDRAQLGQDADLNLQTITAREEDQEYVEVLIGVLTAITLLLLLVFLVILWLSKRQKLQTSPTVFKNPFGFAISMKDFLLNLGLGRLLAAATAGRSHNNDHHQREEVVVGDDDEDDYDVDDAEDDNEKYDDEIETANIVNVGADRRLEDELSQESLTVEQQLNSPLVDGSSQYNRSTYAIVATSDGPAAFHELQQQQQQRNGPNKNELRSSKSFERGGLYGACNNYNNNNNNNGSNGSSSRSESGGANYASTSCNNTVAGSSRSCSPAHSVSHYSSSTSAKQQQQQQQQQYYRTLGHQHQHGQRHHGQTRFYGGVGGSTAALAQPIYQQQQQQHHAHHQMSSSDLECSSSSPTPMKRWHASAKVPPPSAAAAPPVVRWNIGPCQDQLFYAGKEVEPAVIPAQCLRTMEKLGSGPIGEVIVCEILGLDELLPYKLSSSSSSSSAESQQQQQQQHQQTMNCPRLCTARIPINGSNDPAETSQQLTTSCSTLTTIGGGDDHRRQSSSDNDYNVGEAMREIRLLAGLRDSNLARVLGVVFVSSQDQQQHRVPWTILEYTELGDLAHYLQYSEPLIVGAAQRPNCSLNLISQNCLLYMAAQIASAMRYLESKQLAHRDLAARNCLLGRHYQVKVTDIASCSDLYKRDYYSCDVAAGGEAKPIRWLAWESIVLDRYTCSSTAWSFAVTLWEITSLAREKPYQHLSDQRVLQNAETMYFGSEQQVLLPKPMMCPDNVYRIMRSCWRRDESRRPSFKKIYAFLKGVAADYRP</sequence>
<dbReference type="PANTHER" id="PTHR24416:SF580">
    <property type="entry name" value="DISCOIDIN DOMAIN RECEPTOR, ISOFORM F"/>
    <property type="match status" value="1"/>
</dbReference>
<dbReference type="InterPro" id="IPR001245">
    <property type="entry name" value="Ser-Thr/Tyr_kinase_cat_dom"/>
</dbReference>
<dbReference type="GO" id="GO:0048680">
    <property type="term" value="P:positive regulation of axon regeneration"/>
    <property type="evidence" value="ECO:0007669"/>
    <property type="project" value="UniProtKB-ARBA"/>
</dbReference>
<keyword evidence="8 14" id="KW-0472">Membrane</keyword>
<keyword evidence="2" id="KW-1003">Cell membrane</keyword>
<dbReference type="FunFam" id="2.60.120.260:FF:000007">
    <property type="entry name" value="Discoidin domain receptor tyrosine kinase 1"/>
    <property type="match status" value="1"/>
</dbReference>
<dbReference type="PANTHER" id="PTHR24416">
    <property type="entry name" value="TYROSINE-PROTEIN KINASE RECEPTOR"/>
    <property type="match status" value="1"/>
</dbReference>
<dbReference type="CDD" id="cd00057">
    <property type="entry name" value="FA58C"/>
    <property type="match status" value="1"/>
</dbReference>
<evidence type="ECO:0000256" key="7">
    <source>
        <dbReference type="ARBA" id="ARBA00022989"/>
    </source>
</evidence>
<feature type="compositionally biased region" description="Low complexity" evidence="13">
    <location>
        <begin position="815"/>
        <end position="835"/>
    </location>
</feature>
<dbReference type="SMART" id="SM00231">
    <property type="entry name" value="FA58C"/>
    <property type="match status" value="1"/>
</dbReference>
<evidence type="ECO:0000259" key="16">
    <source>
        <dbReference type="PROSITE" id="PS50022"/>
    </source>
</evidence>
<protein>
    <recommendedName>
        <fullName evidence="19">Discoidin domain-containing receptor 2</fullName>
    </recommendedName>
</protein>
<dbReference type="EMBL" id="JBJJXI010000100">
    <property type="protein sequence ID" value="KAL3393203.1"/>
    <property type="molecule type" value="Genomic_DNA"/>
</dbReference>
<dbReference type="InterPro" id="IPR000719">
    <property type="entry name" value="Prot_kinase_dom"/>
</dbReference>
<keyword evidence="4" id="KW-0732">Signal</keyword>
<dbReference type="PROSITE" id="PS01286">
    <property type="entry name" value="FA58C_2"/>
    <property type="match status" value="1"/>
</dbReference>
<evidence type="ECO:0000256" key="9">
    <source>
        <dbReference type="ARBA" id="ARBA00023157"/>
    </source>
</evidence>
<dbReference type="Pfam" id="PF00754">
    <property type="entry name" value="F5_F8_type_C"/>
    <property type="match status" value="1"/>
</dbReference>
<evidence type="ECO:0000256" key="8">
    <source>
        <dbReference type="ARBA" id="ARBA00023136"/>
    </source>
</evidence>
<dbReference type="InterPro" id="IPR011009">
    <property type="entry name" value="Kinase-like_dom_sf"/>
</dbReference>
<evidence type="ECO:0000313" key="18">
    <source>
        <dbReference type="Proteomes" id="UP001627154"/>
    </source>
</evidence>
<proteinExistence type="inferred from homology"/>
<feature type="region of interest" description="Disordered" evidence="13">
    <location>
        <begin position="815"/>
        <end position="837"/>
    </location>
</feature>
<evidence type="ECO:0000256" key="3">
    <source>
        <dbReference type="ARBA" id="ARBA00022692"/>
    </source>
</evidence>
<evidence type="ECO:0000313" key="17">
    <source>
        <dbReference type="EMBL" id="KAL3393203.1"/>
    </source>
</evidence>
<feature type="region of interest" description="Disordered" evidence="13">
    <location>
        <begin position="473"/>
        <end position="510"/>
    </location>
</feature>
<dbReference type="InterPro" id="IPR020635">
    <property type="entry name" value="Tyr_kinase_cat_dom"/>
</dbReference>
<dbReference type="GO" id="GO:0005524">
    <property type="term" value="F:ATP binding"/>
    <property type="evidence" value="ECO:0007669"/>
    <property type="project" value="UniProtKB-KW"/>
</dbReference>
<comment type="caution">
    <text evidence="17">The sequence shown here is derived from an EMBL/GenBank/DDBJ whole genome shotgun (WGS) entry which is preliminary data.</text>
</comment>
<dbReference type="Pfam" id="PF07714">
    <property type="entry name" value="PK_Tyr_Ser-Thr"/>
    <property type="match status" value="1"/>
</dbReference>
<dbReference type="PROSITE" id="PS01285">
    <property type="entry name" value="FA58C_1"/>
    <property type="match status" value="1"/>
</dbReference>
<accession>A0ABD2WJC0</accession>
<feature type="compositionally biased region" description="Basic and acidic residues" evidence="13">
    <location>
        <begin position="477"/>
        <end position="487"/>
    </location>
</feature>
<dbReference type="SUPFAM" id="SSF49785">
    <property type="entry name" value="Galactose-binding domain-like"/>
    <property type="match status" value="1"/>
</dbReference>
<dbReference type="InterPro" id="IPR000421">
    <property type="entry name" value="FA58C"/>
</dbReference>
<keyword evidence="11" id="KW-0325">Glycoprotein</keyword>
<keyword evidence="6" id="KW-0067">ATP-binding</keyword>
<comment type="similarity">
    <text evidence="12">Belongs to the protein kinase superfamily. Tyr protein kinase family. Insulin receptor subfamily.</text>
</comment>
<dbReference type="Gene3D" id="1.10.510.10">
    <property type="entry name" value="Transferase(Phosphotransferase) domain 1"/>
    <property type="match status" value="1"/>
</dbReference>
<feature type="compositionally biased region" description="Low complexity" evidence="13">
    <location>
        <begin position="644"/>
        <end position="670"/>
    </location>
</feature>
<evidence type="ECO:0000256" key="6">
    <source>
        <dbReference type="ARBA" id="ARBA00022840"/>
    </source>
</evidence>
<evidence type="ECO:0000256" key="14">
    <source>
        <dbReference type="SAM" id="Phobius"/>
    </source>
</evidence>
<evidence type="ECO:0000256" key="11">
    <source>
        <dbReference type="ARBA" id="ARBA00023180"/>
    </source>
</evidence>
<dbReference type="PRINTS" id="PR00109">
    <property type="entry name" value="TYRKINASE"/>
</dbReference>
<feature type="region of interest" description="Disordered" evidence="13">
    <location>
        <begin position="707"/>
        <end position="750"/>
    </location>
</feature>
<dbReference type="Proteomes" id="UP001627154">
    <property type="component" value="Unassembled WGS sequence"/>
</dbReference>
<keyword evidence="18" id="KW-1185">Reference proteome</keyword>
<feature type="domain" description="F5/8 type C" evidence="16">
    <location>
        <begin position="1"/>
        <end position="150"/>
    </location>
</feature>
<dbReference type="AlphaFoldDB" id="A0ABD2WJC0"/>
<keyword evidence="10" id="KW-0675">Receptor</keyword>
<evidence type="ECO:0000256" key="12">
    <source>
        <dbReference type="ARBA" id="ARBA00061639"/>
    </source>
</evidence>
<dbReference type="Pfam" id="PF21114">
    <property type="entry name" value="DDR1-2_DS-like"/>
    <property type="match status" value="2"/>
</dbReference>
<evidence type="ECO:0000256" key="4">
    <source>
        <dbReference type="ARBA" id="ARBA00022729"/>
    </source>
</evidence>
<organism evidence="17 18">
    <name type="scientific">Trichogramma kaykai</name>
    <dbReference type="NCBI Taxonomy" id="54128"/>
    <lineage>
        <taxon>Eukaryota</taxon>
        <taxon>Metazoa</taxon>
        <taxon>Ecdysozoa</taxon>
        <taxon>Arthropoda</taxon>
        <taxon>Hexapoda</taxon>
        <taxon>Insecta</taxon>
        <taxon>Pterygota</taxon>
        <taxon>Neoptera</taxon>
        <taxon>Endopterygota</taxon>
        <taxon>Hymenoptera</taxon>
        <taxon>Apocrita</taxon>
        <taxon>Proctotrupomorpha</taxon>
        <taxon>Chalcidoidea</taxon>
        <taxon>Trichogrammatidae</taxon>
        <taxon>Trichogramma</taxon>
    </lineage>
</organism>
<comment type="subcellular location">
    <subcellularLocation>
        <location evidence="1">Cell membrane</location>
        <topology evidence="1">Single-pass type I membrane protein</topology>
    </subcellularLocation>
</comment>
<feature type="compositionally biased region" description="Acidic residues" evidence="13">
    <location>
        <begin position="488"/>
        <end position="510"/>
    </location>
</feature>
<feature type="transmembrane region" description="Helical" evidence="14">
    <location>
        <begin position="410"/>
        <end position="432"/>
    </location>
</feature>
<gene>
    <name evidence="17" type="ORF">TKK_012447</name>
</gene>
<feature type="compositionally biased region" description="Basic residues" evidence="13">
    <location>
        <begin position="676"/>
        <end position="688"/>
    </location>
</feature>
<evidence type="ECO:0000256" key="13">
    <source>
        <dbReference type="SAM" id="MobiDB-lite"/>
    </source>
</evidence>
<feature type="region of interest" description="Disordered" evidence="13">
    <location>
        <begin position="599"/>
        <end position="693"/>
    </location>
</feature>
<dbReference type="InterPro" id="IPR050122">
    <property type="entry name" value="RTK"/>
</dbReference>
<keyword evidence="5" id="KW-0547">Nucleotide-binding</keyword>
<evidence type="ECO:0000256" key="1">
    <source>
        <dbReference type="ARBA" id="ARBA00004251"/>
    </source>
</evidence>
<evidence type="ECO:0000256" key="10">
    <source>
        <dbReference type="ARBA" id="ARBA00023170"/>
    </source>
</evidence>
<dbReference type="InterPro" id="IPR048525">
    <property type="entry name" value="DDR1-2_DS-like"/>
</dbReference>
<evidence type="ECO:0000256" key="2">
    <source>
        <dbReference type="ARBA" id="ARBA00022475"/>
    </source>
</evidence>
<keyword evidence="7 14" id="KW-1133">Transmembrane helix</keyword>
<keyword evidence="9" id="KW-1015">Disulfide bond</keyword>
<evidence type="ECO:0000259" key="15">
    <source>
        <dbReference type="PROSITE" id="PS50011"/>
    </source>
</evidence>
<evidence type="ECO:0000256" key="5">
    <source>
        <dbReference type="ARBA" id="ARBA00022741"/>
    </source>
</evidence>
<dbReference type="Gene3D" id="2.60.120.1190">
    <property type="match status" value="1"/>
</dbReference>
<feature type="compositionally biased region" description="Low complexity" evidence="13">
    <location>
        <begin position="708"/>
        <end position="731"/>
    </location>
</feature>